<evidence type="ECO:0000256" key="13">
    <source>
        <dbReference type="ARBA" id="ARBA00023254"/>
    </source>
</evidence>
<evidence type="ECO:0000256" key="6">
    <source>
        <dbReference type="ARBA" id="ARBA00022759"/>
    </source>
</evidence>
<evidence type="ECO:0000259" key="15">
    <source>
        <dbReference type="PROSITE" id="PS51140"/>
    </source>
</evidence>
<keyword evidence="17" id="KW-1185">Reference proteome</keyword>
<dbReference type="PANTHER" id="PTHR21077">
    <property type="entry name" value="EME1 PROTEIN"/>
    <property type="match status" value="1"/>
</dbReference>
<dbReference type="SMART" id="SM00891">
    <property type="entry name" value="ERCC4"/>
    <property type="match status" value="1"/>
</dbReference>
<keyword evidence="5" id="KW-0479">Metal-binding</keyword>
<evidence type="ECO:0000256" key="10">
    <source>
        <dbReference type="ARBA" id="ARBA00023172"/>
    </source>
</evidence>
<keyword evidence="11" id="KW-0234">DNA repair</keyword>
<dbReference type="Pfam" id="PF02732">
    <property type="entry name" value="ERCC4"/>
    <property type="match status" value="1"/>
</dbReference>
<dbReference type="PROSITE" id="PS51140">
    <property type="entry name" value="CUE"/>
    <property type="match status" value="1"/>
</dbReference>
<evidence type="ECO:0000256" key="9">
    <source>
        <dbReference type="ARBA" id="ARBA00022842"/>
    </source>
</evidence>
<sequence length="735" mass="82180">MADEGSVVASACATSKSIPQSMIDNVLAVCPDVDPKDVAKDLVITGSATRTINRILDGQFPAAVNVDFESMPSEISSEDEVRGPYKVTSPHSKNLSVSANKVLPVINHDDNSSDTEKYTDTDDDDDDITILNEESKSLFSALKKRMHSTKQSEHKYAKQTKTLDLHKDNRIINNNYELESSPQKRPINTKRTSSIVDLSFSDDDSSFEKISHKEHSPLAMNRTANCAMKVPTGASHRIKSVNKLRNGSKQGTNGLDSRLHGSDNDTDSCEGSDGFPCILASSRLLYSETTSRSATAGLTSGSCLDSQDSSGIPFKRKKRSKEEIMSQRNEALRKKQAKELERQAKKEAKEREKQERQQAKELMKTQKEREKLLKKADSMNKKMNNRLDNCIQQIKVYIDPEIVNGGQLPEESLLLQKLESFGARHKVESQLIPASITWKRAVVEHDVADTLQISTKTSFVDEKHLLVRLTADKFVEMVFHFREEMQNPAISVIADDETLRAFCERTLVIYPGRVVTLVIVGLEKYFRDVKLTQTRQFRSAVQGSSSSDNEKPSSSKGRKKVNKKSGPSVMVSRVDVEEAMVDLQLRQPNCRVRMCETEEEFAELLAMFTKAVGEAPFKKKQPETFSFCVEGGEKASVKVSKEGDGLKKVWLQQFQQFRNVSADMAAAIVAVYPTPQSLLQAYRRCDSRVESTKLLQDILVRRGAGVLANSRRIGPELSRRVFLLLTSEDGDLPVK</sequence>
<dbReference type="InterPro" id="IPR033310">
    <property type="entry name" value="Mms4/EME1/EME2"/>
</dbReference>
<keyword evidence="7" id="KW-0227">DNA damage</keyword>
<evidence type="ECO:0000256" key="2">
    <source>
        <dbReference type="ARBA" id="ARBA00004123"/>
    </source>
</evidence>
<dbReference type="InterPro" id="IPR003892">
    <property type="entry name" value="CUE"/>
</dbReference>
<keyword evidence="13" id="KW-0469">Meiosis</keyword>
<evidence type="ECO:0000256" key="3">
    <source>
        <dbReference type="ARBA" id="ARBA00005313"/>
    </source>
</evidence>
<feature type="region of interest" description="Disordered" evidence="14">
    <location>
        <begin position="295"/>
        <end position="368"/>
    </location>
</feature>
<reference evidence="16 17" key="1">
    <citation type="submission" date="2022-05" db="EMBL/GenBank/DDBJ databases">
        <authorList>
            <consortium name="Genoscope - CEA"/>
            <person name="William W."/>
        </authorList>
    </citation>
    <scope>NUCLEOTIDE SEQUENCE [LARGE SCALE GENOMIC DNA]</scope>
</reference>
<dbReference type="Gene3D" id="1.10.8.10">
    <property type="entry name" value="DNA helicase RuvA subunit, C-terminal domain"/>
    <property type="match status" value="1"/>
</dbReference>
<comment type="caution">
    <text evidence="16">The sequence shown here is derived from an EMBL/GenBank/DDBJ whole genome shotgun (WGS) entry which is preliminary data.</text>
</comment>
<dbReference type="PANTHER" id="PTHR21077:SF5">
    <property type="entry name" value="CROSSOVER JUNCTION ENDONUCLEASE MMS4"/>
    <property type="match status" value="1"/>
</dbReference>
<comment type="subcellular location">
    <subcellularLocation>
        <location evidence="2">Nucleus</location>
    </subcellularLocation>
</comment>
<keyword evidence="12" id="KW-0539">Nucleus</keyword>
<name>A0ABN8MWD8_9CNID</name>
<evidence type="ECO:0000313" key="17">
    <source>
        <dbReference type="Proteomes" id="UP001159405"/>
    </source>
</evidence>
<dbReference type="Proteomes" id="UP001159405">
    <property type="component" value="Unassembled WGS sequence"/>
</dbReference>
<feature type="region of interest" description="Disordered" evidence="14">
    <location>
        <begin position="106"/>
        <end position="125"/>
    </location>
</feature>
<keyword evidence="9" id="KW-0460">Magnesium</keyword>
<feature type="compositionally biased region" description="Polar residues" evidence="14">
    <location>
        <begin position="295"/>
        <end position="310"/>
    </location>
</feature>
<dbReference type="EMBL" id="CALNXK010000005">
    <property type="protein sequence ID" value="CAH3037263.1"/>
    <property type="molecule type" value="Genomic_DNA"/>
</dbReference>
<evidence type="ECO:0000313" key="16">
    <source>
        <dbReference type="EMBL" id="CAH3037263.1"/>
    </source>
</evidence>
<keyword evidence="4" id="KW-0540">Nuclease</keyword>
<feature type="compositionally biased region" description="Basic and acidic residues" evidence="14">
    <location>
        <begin position="107"/>
        <end position="120"/>
    </location>
</feature>
<feature type="region of interest" description="Disordered" evidence="14">
    <location>
        <begin position="232"/>
        <end position="272"/>
    </location>
</feature>
<gene>
    <name evidence="16" type="ORF">PLOB_00035488</name>
</gene>
<dbReference type="CDD" id="cd20083">
    <property type="entry name" value="XPF_nuclease_EME"/>
    <property type="match status" value="1"/>
</dbReference>
<evidence type="ECO:0000256" key="14">
    <source>
        <dbReference type="SAM" id="MobiDB-lite"/>
    </source>
</evidence>
<accession>A0ABN8MWD8</accession>
<evidence type="ECO:0000256" key="12">
    <source>
        <dbReference type="ARBA" id="ARBA00023242"/>
    </source>
</evidence>
<dbReference type="Gene3D" id="1.10.150.670">
    <property type="entry name" value="Crossover junction endonuclease EME1, DNA-binding domain"/>
    <property type="match status" value="1"/>
</dbReference>
<proteinExistence type="inferred from homology"/>
<comment type="cofactor">
    <cofactor evidence="1">
        <name>Mg(2+)</name>
        <dbReference type="ChEBI" id="CHEBI:18420"/>
    </cofactor>
</comment>
<feature type="region of interest" description="Disordered" evidence="14">
    <location>
        <begin position="73"/>
        <end position="93"/>
    </location>
</feature>
<protein>
    <recommendedName>
        <fullName evidence="15">CUE domain-containing protein</fullName>
    </recommendedName>
</protein>
<evidence type="ECO:0000256" key="8">
    <source>
        <dbReference type="ARBA" id="ARBA00022801"/>
    </source>
</evidence>
<dbReference type="Pfam" id="PF21292">
    <property type="entry name" value="EME1-MUS81_C"/>
    <property type="match status" value="1"/>
</dbReference>
<keyword evidence="10" id="KW-0233">DNA recombination</keyword>
<dbReference type="InterPro" id="IPR047524">
    <property type="entry name" value="XPF_nuclease_EME1_plant/arthr"/>
</dbReference>
<evidence type="ECO:0000256" key="7">
    <source>
        <dbReference type="ARBA" id="ARBA00022763"/>
    </source>
</evidence>
<feature type="region of interest" description="Disordered" evidence="14">
    <location>
        <begin position="540"/>
        <end position="567"/>
    </location>
</feature>
<keyword evidence="6" id="KW-0255">Endonuclease</keyword>
<evidence type="ECO:0000256" key="1">
    <source>
        <dbReference type="ARBA" id="ARBA00001946"/>
    </source>
</evidence>
<feature type="domain" description="CUE" evidence="15">
    <location>
        <begin position="18"/>
        <end position="60"/>
    </location>
</feature>
<feature type="compositionally biased region" description="Polar residues" evidence="14">
    <location>
        <begin position="243"/>
        <end position="255"/>
    </location>
</feature>
<dbReference type="InterPro" id="IPR042530">
    <property type="entry name" value="EME1/EME2_C"/>
</dbReference>
<dbReference type="CDD" id="cd14376">
    <property type="entry name" value="CUE_AUP1_AMFR_like"/>
    <property type="match status" value="1"/>
</dbReference>
<dbReference type="Gene3D" id="3.40.50.10130">
    <property type="match status" value="1"/>
</dbReference>
<keyword evidence="8" id="KW-0378">Hydrolase</keyword>
<dbReference type="InterPro" id="IPR006166">
    <property type="entry name" value="ERCC4_domain"/>
</dbReference>
<comment type="similarity">
    <text evidence="3">Belongs to the EME1/MMS4 family.</text>
</comment>
<organism evidence="16 17">
    <name type="scientific">Porites lobata</name>
    <dbReference type="NCBI Taxonomy" id="104759"/>
    <lineage>
        <taxon>Eukaryota</taxon>
        <taxon>Metazoa</taxon>
        <taxon>Cnidaria</taxon>
        <taxon>Anthozoa</taxon>
        <taxon>Hexacorallia</taxon>
        <taxon>Scleractinia</taxon>
        <taxon>Fungiina</taxon>
        <taxon>Poritidae</taxon>
        <taxon>Porites</taxon>
    </lineage>
</organism>
<feature type="compositionally biased region" description="Basic and acidic residues" evidence="14">
    <location>
        <begin position="320"/>
        <end position="368"/>
    </location>
</feature>
<evidence type="ECO:0000256" key="11">
    <source>
        <dbReference type="ARBA" id="ARBA00023204"/>
    </source>
</evidence>
<evidence type="ECO:0000256" key="5">
    <source>
        <dbReference type="ARBA" id="ARBA00022723"/>
    </source>
</evidence>
<evidence type="ECO:0000256" key="4">
    <source>
        <dbReference type="ARBA" id="ARBA00022722"/>
    </source>
</evidence>